<evidence type="ECO:0000256" key="2">
    <source>
        <dbReference type="ARBA" id="ARBA00022737"/>
    </source>
</evidence>
<dbReference type="GO" id="GO:0045944">
    <property type="term" value="P:positive regulation of transcription by RNA polymerase II"/>
    <property type="evidence" value="ECO:0007669"/>
    <property type="project" value="UniProtKB-ARBA"/>
</dbReference>
<keyword evidence="9" id="KW-1185">Reference proteome</keyword>
<organism evidence="9 10">
    <name type="scientific">Steinernema glaseri</name>
    <dbReference type="NCBI Taxonomy" id="37863"/>
    <lineage>
        <taxon>Eukaryota</taxon>
        <taxon>Metazoa</taxon>
        <taxon>Ecdysozoa</taxon>
        <taxon>Nematoda</taxon>
        <taxon>Chromadorea</taxon>
        <taxon>Rhabditida</taxon>
        <taxon>Tylenchina</taxon>
        <taxon>Panagrolaimomorpha</taxon>
        <taxon>Strongyloidoidea</taxon>
        <taxon>Steinernematidae</taxon>
        <taxon>Steinernema</taxon>
    </lineage>
</organism>
<dbReference type="Proteomes" id="UP000095287">
    <property type="component" value="Unplaced"/>
</dbReference>
<dbReference type="InterPro" id="IPR050329">
    <property type="entry name" value="GLI_C2H2-zinc-finger"/>
</dbReference>
<feature type="region of interest" description="Disordered" evidence="6">
    <location>
        <begin position="36"/>
        <end position="56"/>
    </location>
</feature>
<dbReference type="SUPFAM" id="SSF57667">
    <property type="entry name" value="beta-beta-alpha zinc fingers"/>
    <property type="match status" value="3"/>
</dbReference>
<dbReference type="GO" id="GO:0000981">
    <property type="term" value="F:DNA-binding transcription factor activity, RNA polymerase II-specific"/>
    <property type="evidence" value="ECO:0007669"/>
    <property type="project" value="TreeGrafter"/>
</dbReference>
<dbReference type="PANTHER" id="PTHR19818">
    <property type="entry name" value="ZINC FINGER PROTEIN ZIC AND GLI"/>
    <property type="match status" value="1"/>
</dbReference>
<dbReference type="InterPro" id="IPR013087">
    <property type="entry name" value="Znf_C2H2_type"/>
</dbReference>
<proteinExistence type="predicted"/>
<dbReference type="GO" id="GO:0005634">
    <property type="term" value="C:nucleus"/>
    <property type="evidence" value="ECO:0007669"/>
    <property type="project" value="UniProtKB-ARBA"/>
</dbReference>
<accession>A0A1I7YDY9</accession>
<dbReference type="GO" id="GO:0000978">
    <property type="term" value="F:RNA polymerase II cis-regulatory region sequence-specific DNA binding"/>
    <property type="evidence" value="ECO:0007669"/>
    <property type="project" value="TreeGrafter"/>
</dbReference>
<evidence type="ECO:0000256" key="6">
    <source>
        <dbReference type="SAM" id="MobiDB-lite"/>
    </source>
</evidence>
<keyword evidence="3 5" id="KW-0863">Zinc-finger</keyword>
<feature type="domain" description="C2H2-type" evidence="8">
    <location>
        <begin position="213"/>
        <end position="246"/>
    </location>
</feature>
<keyword evidence="1" id="KW-0479">Metal-binding</keyword>
<dbReference type="GO" id="GO:0008270">
    <property type="term" value="F:zinc ion binding"/>
    <property type="evidence" value="ECO:0007669"/>
    <property type="project" value="UniProtKB-KW"/>
</dbReference>
<feature type="compositionally biased region" description="Polar residues" evidence="6">
    <location>
        <begin position="46"/>
        <end position="55"/>
    </location>
</feature>
<dbReference type="PANTHER" id="PTHR19818:SF161">
    <property type="entry name" value="C2H2-TYPE DOMAIN-CONTAINING PROTEIN"/>
    <property type="match status" value="1"/>
</dbReference>
<reference evidence="10" key="1">
    <citation type="submission" date="2016-11" db="UniProtKB">
        <authorList>
            <consortium name="WormBaseParasite"/>
        </authorList>
    </citation>
    <scope>IDENTIFICATION</scope>
</reference>
<keyword evidence="4" id="KW-0862">Zinc</keyword>
<dbReference type="WBParaSite" id="L893_g15351.t1">
    <property type="protein sequence ID" value="L893_g15351.t1"/>
    <property type="gene ID" value="L893_g15351"/>
</dbReference>
<evidence type="ECO:0000256" key="5">
    <source>
        <dbReference type="PROSITE-ProRule" id="PRU00042"/>
    </source>
</evidence>
<dbReference type="Gene3D" id="3.30.160.60">
    <property type="entry name" value="Classic Zinc Finger"/>
    <property type="match status" value="4"/>
</dbReference>
<evidence type="ECO:0000313" key="10">
    <source>
        <dbReference type="WBParaSite" id="L893_g15351.t1"/>
    </source>
</evidence>
<feature type="domain" description="C2H2-type" evidence="8">
    <location>
        <begin position="276"/>
        <end position="301"/>
    </location>
</feature>
<dbReference type="SMART" id="SM00355">
    <property type="entry name" value="ZnF_C2H2"/>
    <property type="match status" value="7"/>
</dbReference>
<evidence type="ECO:0000256" key="1">
    <source>
        <dbReference type="ARBA" id="ARBA00022723"/>
    </source>
</evidence>
<protein>
    <submittedName>
        <fullName evidence="10">GDNF-inducible zinc finger protein 1-like</fullName>
    </submittedName>
</protein>
<evidence type="ECO:0000256" key="7">
    <source>
        <dbReference type="SAM" id="SignalP"/>
    </source>
</evidence>
<feature type="domain" description="C2H2-type" evidence="8">
    <location>
        <begin position="336"/>
        <end position="363"/>
    </location>
</feature>
<dbReference type="Pfam" id="PF00096">
    <property type="entry name" value="zf-C2H2"/>
    <property type="match status" value="4"/>
</dbReference>
<feature type="signal peptide" evidence="7">
    <location>
        <begin position="1"/>
        <end position="20"/>
    </location>
</feature>
<dbReference type="FunFam" id="3.30.160.60:FF:000624">
    <property type="entry name" value="zinc finger protein 697"/>
    <property type="match status" value="1"/>
</dbReference>
<feature type="domain" description="C2H2-type" evidence="8">
    <location>
        <begin position="247"/>
        <end position="275"/>
    </location>
</feature>
<keyword evidence="2" id="KW-0677">Repeat</keyword>
<dbReference type="InterPro" id="IPR036236">
    <property type="entry name" value="Znf_C2H2_sf"/>
</dbReference>
<feature type="domain" description="C2H2-type" evidence="8">
    <location>
        <begin position="364"/>
        <end position="391"/>
    </location>
</feature>
<feature type="chain" id="PRO_5009312007" evidence="7">
    <location>
        <begin position="21"/>
        <end position="444"/>
    </location>
</feature>
<name>A0A1I7YDY9_9BILA</name>
<dbReference type="AlphaFoldDB" id="A0A1I7YDY9"/>
<evidence type="ECO:0000256" key="4">
    <source>
        <dbReference type="ARBA" id="ARBA00022833"/>
    </source>
</evidence>
<evidence type="ECO:0000313" key="9">
    <source>
        <dbReference type="Proteomes" id="UP000095287"/>
    </source>
</evidence>
<keyword evidence="7" id="KW-0732">Signal</keyword>
<dbReference type="PROSITE" id="PS00028">
    <property type="entry name" value="ZINC_FINGER_C2H2_1"/>
    <property type="match status" value="5"/>
</dbReference>
<feature type="domain" description="C2H2-type" evidence="8">
    <location>
        <begin position="171"/>
        <end position="194"/>
    </location>
</feature>
<evidence type="ECO:0000256" key="3">
    <source>
        <dbReference type="ARBA" id="ARBA00022771"/>
    </source>
</evidence>
<sequence>MRSSVVANLAVAESLWCTLCDSLFCSCLDEFLDTSTSSTADEDPASNEQPWTITGQEIAEGMAETRTWREMCNTEEGAQNDNRSQNKDEELDMEDVIKVIYVDEKPVKKARSDEEGERKLYERFREKQYDEELDMEDVIKVIYVDEKPVKKARSDEEGERKLYERFREKQYVCDLCEQSFTLKQNVQQHIFNFHGLRSTSPDRNHIDRRFKRFLCEKCDKIFKTKEMAENHFKKVHKKPVHNEKKILQCNYCQKVYPTNTQLKEHISIVHFNERKFVCDQCGSAFGRRGGLRRHIQMVHIGTLYDCPYEDCDHPGYKCPKALAAHVRAVHTGDRPFLCSQCDRSFVRRNDLKVHEVTHSAMVDQKCDLCGSVFKRAHYLKKHLRNCDGRRKYVSAVSSCVRPKRKAAIASRRYTAALSQKSVIQVSSTEKRRTLPNRKAKNRVC</sequence>
<dbReference type="PROSITE" id="PS50157">
    <property type="entry name" value="ZINC_FINGER_C2H2_2"/>
    <property type="match status" value="6"/>
</dbReference>
<evidence type="ECO:0000259" key="8">
    <source>
        <dbReference type="PROSITE" id="PS50157"/>
    </source>
</evidence>